<protein>
    <recommendedName>
        <fullName evidence="2">Nephrocystin 3-like N-terminal domain-containing protein</fullName>
    </recommendedName>
</protein>
<keyword evidence="1" id="KW-0677">Repeat</keyword>
<dbReference type="InterPro" id="IPR027417">
    <property type="entry name" value="P-loop_NTPase"/>
</dbReference>
<organism evidence="3 4">
    <name type="scientific">Podospora appendiculata</name>
    <dbReference type="NCBI Taxonomy" id="314037"/>
    <lineage>
        <taxon>Eukaryota</taxon>
        <taxon>Fungi</taxon>
        <taxon>Dikarya</taxon>
        <taxon>Ascomycota</taxon>
        <taxon>Pezizomycotina</taxon>
        <taxon>Sordariomycetes</taxon>
        <taxon>Sordariomycetidae</taxon>
        <taxon>Sordariales</taxon>
        <taxon>Podosporaceae</taxon>
        <taxon>Podospora</taxon>
    </lineage>
</organism>
<reference evidence="3" key="1">
    <citation type="journal article" date="2023" name="Mol. Phylogenet. Evol.">
        <title>Genome-scale phylogeny and comparative genomics of the fungal order Sordariales.</title>
        <authorList>
            <person name="Hensen N."/>
            <person name="Bonometti L."/>
            <person name="Westerberg I."/>
            <person name="Brannstrom I.O."/>
            <person name="Guillou S."/>
            <person name="Cros-Aarteil S."/>
            <person name="Calhoun S."/>
            <person name="Haridas S."/>
            <person name="Kuo A."/>
            <person name="Mondo S."/>
            <person name="Pangilinan J."/>
            <person name="Riley R."/>
            <person name="LaButti K."/>
            <person name="Andreopoulos B."/>
            <person name="Lipzen A."/>
            <person name="Chen C."/>
            <person name="Yan M."/>
            <person name="Daum C."/>
            <person name="Ng V."/>
            <person name="Clum A."/>
            <person name="Steindorff A."/>
            <person name="Ohm R.A."/>
            <person name="Martin F."/>
            <person name="Silar P."/>
            <person name="Natvig D.O."/>
            <person name="Lalanne C."/>
            <person name="Gautier V."/>
            <person name="Ament-Velasquez S.L."/>
            <person name="Kruys A."/>
            <person name="Hutchinson M.I."/>
            <person name="Powell A.J."/>
            <person name="Barry K."/>
            <person name="Miller A.N."/>
            <person name="Grigoriev I.V."/>
            <person name="Debuchy R."/>
            <person name="Gladieux P."/>
            <person name="Hiltunen Thoren M."/>
            <person name="Johannesson H."/>
        </authorList>
    </citation>
    <scope>NUCLEOTIDE SEQUENCE</scope>
    <source>
        <strain evidence="3">CBS 314.62</strain>
    </source>
</reference>
<dbReference type="PANTHER" id="PTHR10039:SF16">
    <property type="entry name" value="GPI INOSITOL-DEACYLASE"/>
    <property type="match status" value="1"/>
</dbReference>
<gene>
    <name evidence="3" type="ORF">B0T22DRAFT_540016</name>
</gene>
<reference evidence="3" key="2">
    <citation type="submission" date="2023-06" db="EMBL/GenBank/DDBJ databases">
        <authorList>
            <consortium name="Lawrence Berkeley National Laboratory"/>
            <person name="Haridas S."/>
            <person name="Hensen N."/>
            <person name="Bonometti L."/>
            <person name="Westerberg I."/>
            <person name="Brannstrom I.O."/>
            <person name="Guillou S."/>
            <person name="Cros-Aarteil S."/>
            <person name="Calhoun S."/>
            <person name="Kuo A."/>
            <person name="Mondo S."/>
            <person name="Pangilinan J."/>
            <person name="Riley R."/>
            <person name="Labutti K."/>
            <person name="Andreopoulos B."/>
            <person name="Lipzen A."/>
            <person name="Chen C."/>
            <person name="Yanf M."/>
            <person name="Daum C."/>
            <person name="Ng V."/>
            <person name="Clum A."/>
            <person name="Steindorff A."/>
            <person name="Ohm R."/>
            <person name="Martin F."/>
            <person name="Silar P."/>
            <person name="Natvig D."/>
            <person name="Lalanne C."/>
            <person name="Gautier V."/>
            <person name="Ament-Velasquez S.L."/>
            <person name="Kruys A."/>
            <person name="Hutchinson M.I."/>
            <person name="Powell A.J."/>
            <person name="Barry K."/>
            <person name="Miller A.N."/>
            <person name="Grigoriev I.V."/>
            <person name="Debuchy R."/>
            <person name="Gladieux P."/>
            <person name="Thoren M.H."/>
            <person name="Johannesson H."/>
        </authorList>
    </citation>
    <scope>NUCLEOTIDE SEQUENCE</scope>
    <source>
        <strain evidence="3">CBS 314.62</strain>
    </source>
</reference>
<dbReference type="SUPFAM" id="SSF52540">
    <property type="entry name" value="P-loop containing nucleoside triphosphate hydrolases"/>
    <property type="match status" value="1"/>
</dbReference>
<keyword evidence="4" id="KW-1185">Reference proteome</keyword>
<dbReference type="InterPro" id="IPR056884">
    <property type="entry name" value="NPHP3-like_N"/>
</dbReference>
<sequence length="600" mass="66758">MAEALALGASVVAFIQLADRVIGLCKFYIESVRNVPHDIRKILVEVSSLKSILDNLRFLATADANAGAASSSTICDLGGPDGTLGACGLALSELEKLFPEDHIQQLAAKRKRKRQHVSQIVTTLAWPLKASKAKKLLDEISQHKSTITVALSVETRQDVKGLKKTALGIETMLSDARRQSIHKWLEVTNPSELHNKSCSLRQKDTGFWMLTSQKWKDWLAGAGQSRLLWIHGIPGAGKTVLASTLIESIPTQPSTGLSLASGRAYWYCYFGHDQDETIPFLRWVISQLCRQARAIPSSLVSMFQGGCQPSMFKLVDSLAEIAAMFSVVYVVIDALDESKRPRNALLDLLVTIVTDERFKNIRLLATSREYHDIQSALSTCSVSVAMEIEKRDRRFSSWPAELITEIEGAVSQGARGMFRWAVCQMDILRRLTTASEVRAALQDLPETLDETYERIFKAISPQERPVVQRTLALLCGVPTAGIHRPLSVNIFLQLLFETWNNTNGLDVGIHPLCNAEGLKDTCGCLVTVSDNKNISLAHFTVKEFLYSPRIWKNSFSDIYFFRMTDEIAGIIYLTTVACNISGFGYSTRFFRTTRGLNDIF</sequence>
<comment type="caution">
    <text evidence="3">The sequence shown here is derived from an EMBL/GenBank/DDBJ whole genome shotgun (WGS) entry which is preliminary data.</text>
</comment>
<feature type="domain" description="Nephrocystin 3-like N-terminal" evidence="2">
    <location>
        <begin position="205"/>
        <end position="368"/>
    </location>
</feature>
<evidence type="ECO:0000313" key="4">
    <source>
        <dbReference type="Proteomes" id="UP001270362"/>
    </source>
</evidence>
<dbReference type="EMBL" id="JAULSO010000006">
    <property type="protein sequence ID" value="KAK3681649.1"/>
    <property type="molecule type" value="Genomic_DNA"/>
</dbReference>
<evidence type="ECO:0000256" key="1">
    <source>
        <dbReference type="ARBA" id="ARBA00022737"/>
    </source>
</evidence>
<proteinExistence type="predicted"/>
<evidence type="ECO:0000259" key="2">
    <source>
        <dbReference type="Pfam" id="PF24883"/>
    </source>
</evidence>
<dbReference type="PANTHER" id="PTHR10039">
    <property type="entry name" value="AMELOGENIN"/>
    <property type="match status" value="1"/>
</dbReference>
<dbReference type="Proteomes" id="UP001270362">
    <property type="component" value="Unassembled WGS sequence"/>
</dbReference>
<dbReference type="AlphaFoldDB" id="A0AAE0WZL5"/>
<accession>A0AAE0WZL5</accession>
<evidence type="ECO:0000313" key="3">
    <source>
        <dbReference type="EMBL" id="KAK3681649.1"/>
    </source>
</evidence>
<dbReference type="Pfam" id="PF24883">
    <property type="entry name" value="NPHP3_N"/>
    <property type="match status" value="1"/>
</dbReference>
<dbReference type="Gene3D" id="3.40.50.300">
    <property type="entry name" value="P-loop containing nucleotide triphosphate hydrolases"/>
    <property type="match status" value="1"/>
</dbReference>
<name>A0AAE0WZL5_9PEZI</name>